<dbReference type="Proteomes" id="UP000076842">
    <property type="component" value="Unassembled WGS sequence"/>
</dbReference>
<accession>A0A165K0R0</accession>
<proteinExistence type="predicted"/>
<evidence type="ECO:0000313" key="1">
    <source>
        <dbReference type="EMBL" id="KZT62515.1"/>
    </source>
</evidence>
<dbReference type="InParanoid" id="A0A165K0R0"/>
<protein>
    <submittedName>
        <fullName evidence="1">Uncharacterized protein</fullName>
    </submittedName>
</protein>
<organism evidence="1 2">
    <name type="scientific">Calocera cornea HHB12733</name>
    <dbReference type="NCBI Taxonomy" id="1353952"/>
    <lineage>
        <taxon>Eukaryota</taxon>
        <taxon>Fungi</taxon>
        <taxon>Dikarya</taxon>
        <taxon>Basidiomycota</taxon>
        <taxon>Agaricomycotina</taxon>
        <taxon>Dacrymycetes</taxon>
        <taxon>Dacrymycetales</taxon>
        <taxon>Dacrymycetaceae</taxon>
        <taxon>Calocera</taxon>
    </lineage>
</organism>
<sequence>MAYPPSVAAEQPANSVWLFPKEQACLGGYYTYMEAPVAGYEEKNISYKCINDQGGRWLLTASSPGKGTSLTVACLSCLLTLMLSRNSELHLRLGPPEE</sequence>
<dbReference type="EMBL" id="KV423916">
    <property type="protein sequence ID" value="KZT62515.1"/>
    <property type="molecule type" value="Genomic_DNA"/>
</dbReference>
<gene>
    <name evidence="1" type="ORF">CALCODRAFT_489890</name>
</gene>
<name>A0A165K0R0_9BASI</name>
<reference evidence="1 2" key="1">
    <citation type="journal article" date="2016" name="Mol. Biol. Evol.">
        <title>Comparative Genomics of Early-Diverging Mushroom-Forming Fungi Provides Insights into the Origins of Lignocellulose Decay Capabilities.</title>
        <authorList>
            <person name="Nagy L.G."/>
            <person name="Riley R."/>
            <person name="Tritt A."/>
            <person name="Adam C."/>
            <person name="Daum C."/>
            <person name="Floudas D."/>
            <person name="Sun H."/>
            <person name="Yadav J.S."/>
            <person name="Pangilinan J."/>
            <person name="Larsson K.H."/>
            <person name="Matsuura K."/>
            <person name="Barry K."/>
            <person name="Labutti K."/>
            <person name="Kuo R."/>
            <person name="Ohm R.A."/>
            <person name="Bhattacharya S.S."/>
            <person name="Shirouzu T."/>
            <person name="Yoshinaga Y."/>
            <person name="Martin F.M."/>
            <person name="Grigoriev I.V."/>
            <person name="Hibbett D.S."/>
        </authorList>
    </citation>
    <scope>NUCLEOTIDE SEQUENCE [LARGE SCALE GENOMIC DNA]</scope>
    <source>
        <strain evidence="1 2">HHB12733</strain>
    </source>
</reference>
<evidence type="ECO:0000313" key="2">
    <source>
        <dbReference type="Proteomes" id="UP000076842"/>
    </source>
</evidence>
<keyword evidence="2" id="KW-1185">Reference proteome</keyword>
<dbReference type="AlphaFoldDB" id="A0A165K0R0"/>